<evidence type="ECO:0000256" key="2">
    <source>
        <dbReference type="SAM" id="Phobius"/>
    </source>
</evidence>
<dbReference type="PROSITE" id="PS50076">
    <property type="entry name" value="DNAJ_2"/>
    <property type="match status" value="1"/>
</dbReference>
<feature type="transmembrane region" description="Helical" evidence="2">
    <location>
        <begin position="372"/>
        <end position="395"/>
    </location>
</feature>
<evidence type="ECO:0000259" key="3">
    <source>
        <dbReference type="PROSITE" id="PS50076"/>
    </source>
</evidence>
<gene>
    <name evidence="4" type="ORF">FA048_03860</name>
</gene>
<dbReference type="InterPro" id="IPR001623">
    <property type="entry name" value="DnaJ_domain"/>
</dbReference>
<feature type="domain" description="J" evidence="3">
    <location>
        <begin position="7"/>
        <end position="72"/>
    </location>
</feature>
<dbReference type="SMART" id="SM00271">
    <property type="entry name" value="DnaJ"/>
    <property type="match status" value="1"/>
</dbReference>
<keyword evidence="5" id="KW-1185">Reference proteome</keyword>
<evidence type="ECO:0000256" key="1">
    <source>
        <dbReference type="ARBA" id="ARBA00023186"/>
    </source>
</evidence>
<dbReference type="InterPro" id="IPR051938">
    <property type="entry name" value="Apopto_cytoskel_mod"/>
</dbReference>
<proteinExistence type="predicted"/>
<evidence type="ECO:0000313" key="4">
    <source>
        <dbReference type="EMBL" id="TKC12764.1"/>
    </source>
</evidence>
<dbReference type="EMBL" id="SWBR01000001">
    <property type="protein sequence ID" value="TKC12764.1"/>
    <property type="molecule type" value="Genomic_DNA"/>
</dbReference>
<keyword evidence="2" id="KW-0472">Membrane</keyword>
<dbReference type="SUPFAM" id="SSF46565">
    <property type="entry name" value="Chaperone J-domain"/>
    <property type="match status" value="1"/>
</dbReference>
<dbReference type="RefSeq" id="WP_136838888.1">
    <property type="nucleotide sequence ID" value="NZ_SWBR01000001.1"/>
</dbReference>
<name>A0A4U1CV33_9SPHI</name>
<sequence length="660" mass="76192">MSDFKKDYYKILGLTSSASVDEVKLAYRKQAKKYHPDLHPDNPEYEDKIKEINEAYEVLGNKDERFAYDQYLLNKKVKEETKSQDPINKNKRTHTKTTTVTVDEITYIKGKIFIKYFGKHDEQEAENILRETFYRITVTQTDAVIEGIYNQNLTEEFQDIFNSNKPITLRVKQPINCKVTNEDKSISNYKLEILSLTIPNPEIIDVTKHEGESFGTITGTFYGYVKKSILHEEDFEVTECFGETGRTEQKTENGINYQRKEYYNTDCSKYWGNWIAENLRPTSRPTGKTETNGNRSRPEYYYNDNKTTYWGNWKQTKNVPSSSGCFGSFGSIIGIGFSFLFFLFLLPQLAFLLPFILIPWLLNLLPIRLGNWVIKIASILFGLIFILALIGSVITKTQRRNEQGKVKPKPSIEHPKYTPVLDTLSDNKIIDTLISHHMVWEDYGGKTYEGDFSVRKSSFEQAHSYKENLDISLDGENNYDKIVFSLKENDKNNLDGLYSMFDSVRLSNKLNSMGFAEVIVSFVQTIPYTLVLPKSCDASIYQDEFTAKYLSTPDARCDGFERYGINTPVEFMANLNGDCDTRTLLLYTILSHYDYDVALLSSAHYGHSTLGINLPYEGLAYEYNNQRYVFWETTAQNIKPGILSNEFSNTDYWRISLKSK</sequence>
<dbReference type="OrthoDB" id="9779622at2"/>
<keyword evidence="1" id="KW-0143">Chaperone</keyword>
<dbReference type="Gene3D" id="1.10.287.110">
    <property type="entry name" value="DnaJ domain"/>
    <property type="match status" value="1"/>
</dbReference>
<dbReference type="PANTHER" id="PTHR44145">
    <property type="entry name" value="DNAJ HOMOLOG SUBFAMILY A MEMBER 3, MITOCHONDRIAL"/>
    <property type="match status" value="1"/>
</dbReference>
<dbReference type="Pfam" id="PF00226">
    <property type="entry name" value="DnaJ"/>
    <property type="match status" value="1"/>
</dbReference>
<dbReference type="AlphaFoldDB" id="A0A4U1CV33"/>
<reference evidence="4 5" key="1">
    <citation type="submission" date="2019-04" db="EMBL/GenBank/DDBJ databases">
        <title>Pedobacter sp. RP-3-22 sp. nov., isolated from Arctic soil.</title>
        <authorList>
            <person name="Dahal R.H."/>
            <person name="Kim D.-U."/>
        </authorList>
    </citation>
    <scope>NUCLEOTIDE SEQUENCE [LARGE SCALE GENOMIC DNA]</scope>
    <source>
        <strain evidence="4 5">RP-3-22</strain>
    </source>
</reference>
<comment type="caution">
    <text evidence="4">The sequence shown here is derived from an EMBL/GenBank/DDBJ whole genome shotgun (WGS) entry which is preliminary data.</text>
</comment>
<evidence type="ECO:0000313" key="5">
    <source>
        <dbReference type="Proteomes" id="UP000309488"/>
    </source>
</evidence>
<organism evidence="4 5">
    <name type="scientific">Pedobacter polaris</name>
    <dbReference type="NCBI Taxonomy" id="2571273"/>
    <lineage>
        <taxon>Bacteria</taxon>
        <taxon>Pseudomonadati</taxon>
        <taxon>Bacteroidota</taxon>
        <taxon>Sphingobacteriia</taxon>
        <taxon>Sphingobacteriales</taxon>
        <taxon>Sphingobacteriaceae</taxon>
        <taxon>Pedobacter</taxon>
    </lineage>
</organism>
<dbReference type="Proteomes" id="UP000309488">
    <property type="component" value="Unassembled WGS sequence"/>
</dbReference>
<dbReference type="CDD" id="cd06257">
    <property type="entry name" value="DnaJ"/>
    <property type="match status" value="1"/>
</dbReference>
<accession>A0A4U1CV33</accession>
<dbReference type="PRINTS" id="PR00625">
    <property type="entry name" value="JDOMAIN"/>
</dbReference>
<protein>
    <recommendedName>
        <fullName evidence="3">J domain-containing protein</fullName>
    </recommendedName>
</protein>
<dbReference type="PANTHER" id="PTHR44145:SF3">
    <property type="entry name" value="DNAJ HOMOLOG SUBFAMILY A MEMBER 3, MITOCHONDRIAL"/>
    <property type="match status" value="1"/>
</dbReference>
<keyword evidence="2" id="KW-0812">Transmembrane</keyword>
<keyword evidence="2" id="KW-1133">Transmembrane helix</keyword>
<dbReference type="InterPro" id="IPR036869">
    <property type="entry name" value="J_dom_sf"/>
</dbReference>